<evidence type="ECO:0000313" key="3">
    <source>
        <dbReference type="Proteomes" id="UP000319712"/>
    </source>
</evidence>
<evidence type="ECO:0000313" key="2">
    <source>
        <dbReference type="EMBL" id="SMO53800.1"/>
    </source>
</evidence>
<dbReference type="InterPro" id="IPR013517">
    <property type="entry name" value="FG-GAP"/>
</dbReference>
<dbReference type="SUPFAM" id="SSF69318">
    <property type="entry name" value="Integrin alpha N-terminal domain"/>
    <property type="match status" value="1"/>
</dbReference>
<dbReference type="Gene3D" id="2.130.10.130">
    <property type="entry name" value="Integrin alpha, N-terminal"/>
    <property type="match status" value="2"/>
</dbReference>
<dbReference type="RefSeq" id="WP_142986025.1">
    <property type="nucleotide sequence ID" value="NZ_FXTD01000003.1"/>
</dbReference>
<proteinExistence type="predicted"/>
<gene>
    <name evidence="2" type="ORF">SAMN06264867_103268</name>
</gene>
<keyword evidence="1" id="KW-0732">Signal</keyword>
<accession>A0A521C541</accession>
<organism evidence="2 3">
    <name type="scientific">Halorubrum cibi</name>
    <dbReference type="NCBI Taxonomy" id="413815"/>
    <lineage>
        <taxon>Archaea</taxon>
        <taxon>Methanobacteriati</taxon>
        <taxon>Methanobacteriota</taxon>
        <taxon>Stenosarchaea group</taxon>
        <taxon>Halobacteria</taxon>
        <taxon>Halobacteriales</taxon>
        <taxon>Haloferacaceae</taxon>
        <taxon>Halorubrum</taxon>
    </lineage>
</organism>
<protein>
    <submittedName>
        <fullName evidence="2">Repeat domain-containing protein</fullName>
    </submittedName>
</protein>
<reference evidence="2 3" key="1">
    <citation type="submission" date="2017-05" db="EMBL/GenBank/DDBJ databases">
        <authorList>
            <person name="Varghese N."/>
            <person name="Submissions S."/>
        </authorList>
    </citation>
    <scope>NUCLEOTIDE SEQUENCE [LARGE SCALE GENOMIC DNA]</scope>
    <source>
        <strain evidence="2 3">DSM 19504</strain>
    </source>
</reference>
<sequence length="395" mass="43093">MQTQRSRFRHDVIDSAPPTTKLGICLTTDLTGNGLPDVVVGGTGPETKLFVGGGRTRLPSVEGIKQATGLAGPTLFWYENPGWERHAISDVPQLGVGCALGDVDGDGRVDVLAGQGIHYNAVYWFEQPPDPRSSWTRRLVTDRFEKYHDLAFGDVDDDGDPEVVGLSQRSGVVFYYDVPADPTVEPWPEENCHVVDGDSDAEGVWIGDVDGDGRTELVVGTDVYSRTEGTHEWEAEPVVTGWDDVRVAVGDLDDDGEYEIVLAEGDSPTYGTHPGRVAWFDRRDDGWEGTILADDLFCPHSLQVADFDGNGRLDVYVAEMGLGENDLPRHYLFRNGGGGRFEEVVVAEGIETHEAKAVDVTGTGTLDVVGKSYTPDHHVDVWYNESEAGGRDAER</sequence>
<dbReference type="PANTHER" id="PTHR44103:SF1">
    <property type="entry name" value="PROPROTEIN CONVERTASE P"/>
    <property type="match status" value="1"/>
</dbReference>
<dbReference type="PANTHER" id="PTHR44103">
    <property type="entry name" value="PROPROTEIN CONVERTASE P"/>
    <property type="match status" value="1"/>
</dbReference>
<keyword evidence="3" id="KW-1185">Reference proteome</keyword>
<dbReference type="Proteomes" id="UP000319712">
    <property type="component" value="Unassembled WGS sequence"/>
</dbReference>
<dbReference type="EMBL" id="FXTD01000003">
    <property type="protein sequence ID" value="SMO53800.1"/>
    <property type="molecule type" value="Genomic_DNA"/>
</dbReference>
<dbReference type="InterPro" id="IPR028994">
    <property type="entry name" value="Integrin_alpha_N"/>
</dbReference>
<evidence type="ECO:0000256" key="1">
    <source>
        <dbReference type="ARBA" id="ARBA00022729"/>
    </source>
</evidence>
<dbReference type="AlphaFoldDB" id="A0A521C541"/>
<dbReference type="OrthoDB" id="321240at2157"/>
<name>A0A521C541_9EURY</name>
<dbReference type="Pfam" id="PF13517">
    <property type="entry name" value="FG-GAP_3"/>
    <property type="match status" value="2"/>
</dbReference>